<evidence type="ECO:0000313" key="2">
    <source>
        <dbReference type="Proteomes" id="UP000187203"/>
    </source>
</evidence>
<dbReference type="AlphaFoldDB" id="A0A1R3KQP1"/>
<protein>
    <submittedName>
        <fullName evidence="1">Transcription initiation factor TFIID subunit 1-A-like protein</fullName>
    </submittedName>
</protein>
<organism evidence="1 2">
    <name type="scientific">Corchorus olitorius</name>
    <dbReference type="NCBI Taxonomy" id="93759"/>
    <lineage>
        <taxon>Eukaryota</taxon>
        <taxon>Viridiplantae</taxon>
        <taxon>Streptophyta</taxon>
        <taxon>Embryophyta</taxon>
        <taxon>Tracheophyta</taxon>
        <taxon>Spermatophyta</taxon>
        <taxon>Magnoliopsida</taxon>
        <taxon>eudicotyledons</taxon>
        <taxon>Gunneridae</taxon>
        <taxon>Pentapetalae</taxon>
        <taxon>rosids</taxon>
        <taxon>malvids</taxon>
        <taxon>Malvales</taxon>
        <taxon>Malvaceae</taxon>
        <taxon>Grewioideae</taxon>
        <taxon>Apeibeae</taxon>
        <taxon>Corchorus</taxon>
    </lineage>
</organism>
<sequence>MNLENGFLVIRINVEDWLRSQKFESKNDHVSVANAANTEVVTLSKALARLPNPIIPPSVDIVTCHESMKFQLPFCLKVNLNHLTVENSGFDSDGYGTPGSPCFSVHSRSTDEINMILEEEANYREVSIEFGNVDNVLDSDECCDGHMTLPEGECESLDDVIDDNESLKVANGLLSTSRNTESAIVVSDSEMTAIRMTSINESVVALESIVDHTQKKPRRRKNVKTIIGVEKESYES</sequence>
<evidence type="ECO:0000313" key="1">
    <source>
        <dbReference type="EMBL" id="OMP09422.1"/>
    </source>
</evidence>
<dbReference type="EMBL" id="AWUE01012363">
    <property type="protein sequence ID" value="OMP09422.1"/>
    <property type="molecule type" value="Genomic_DNA"/>
</dbReference>
<keyword evidence="2" id="KW-1185">Reference proteome</keyword>
<dbReference type="Proteomes" id="UP000187203">
    <property type="component" value="Unassembled WGS sequence"/>
</dbReference>
<accession>A0A1R3KQP1</accession>
<comment type="caution">
    <text evidence="1">The sequence shown here is derived from an EMBL/GenBank/DDBJ whole genome shotgun (WGS) entry which is preliminary data.</text>
</comment>
<name>A0A1R3KQP1_9ROSI</name>
<gene>
    <name evidence="1" type="ORF">COLO4_05483</name>
</gene>
<proteinExistence type="predicted"/>
<reference evidence="2" key="1">
    <citation type="submission" date="2013-09" db="EMBL/GenBank/DDBJ databases">
        <title>Corchorus olitorius genome sequencing.</title>
        <authorList>
            <person name="Alam M."/>
            <person name="Haque M.S."/>
            <person name="Islam M.S."/>
            <person name="Emdad E.M."/>
            <person name="Islam M.M."/>
            <person name="Ahmed B."/>
            <person name="Halim A."/>
            <person name="Hossen Q.M.M."/>
            <person name="Hossain M.Z."/>
            <person name="Ahmed R."/>
            <person name="Khan M.M."/>
            <person name="Islam R."/>
            <person name="Rashid M.M."/>
            <person name="Khan S.A."/>
            <person name="Rahman M.S."/>
            <person name="Alam M."/>
            <person name="Yahiya A.S."/>
            <person name="Khan M.S."/>
            <person name="Azam M.S."/>
            <person name="Haque T."/>
            <person name="Lashkar M.Z.H."/>
            <person name="Akhand A.I."/>
            <person name="Morshed G."/>
            <person name="Roy S."/>
            <person name="Uddin K.S."/>
            <person name="Rabeya T."/>
            <person name="Hossain A.S."/>
            <person name="Chowdhury A."/>
            <person name="Snigdha A.R."/>
            <person name="Mortoza M.S."/>
            <person name="Matin S.A."/>
            <person name="Hoque S.M.E."/>
            <person name="Islam M.K."/>
            <person name="Roy D.K."/>
            <person name="Haider R."/>
            <person name="Moosa M.M."/>
            <person name="Elias S.M."/>
            <person name="Hasan A.M."/>
            <person name="Jahan S."/>
            <person name="Shafiuddin M."/>
            <person name="Mahmood N."/>
            <person name="Shommy N.S."/>
        </authorList>
    </citation>
    <scope>NUCLEOTIDE SEQUENCE [LARGE SCALE GENOMIC DNA]</scope>
    <source>
        <strain evidence="2">cv. O-4</strain>
    </source>
</reference>